<protein>
    <submittedName>
        <fullName evidence="4">DNA-binding transcriptional regulator, PadR family</fullName>
    </submittedName>
</protein>
<dbReference type="PANTHER" id="PTHR43252">
    <property type="entry name" value="TRANSCRIPTIONAL REGULATOR YQJI"/>
    <property type="match status" value="1"/>
</dbReference>
<dbReference type="InterPro" id="IPR018309">
    <property type="entry name" value="Tscrpt_reg_PadR_C"/>
</dbReference>
<evidence type="ECO:0000313" key="4">
    <source>
        <dbReference type="EMBL" id="SEE42177.1"/>
    </source>
</evidence>
<feature type="domain" description="Transcription regulator PadR C-terminal" evidence="3">
    <location>
        <begin position="120"/>
        <end position="191"/>
    </location>
</feature>
<reference evidence="5" key="1">
    <citation type="submission" date="2016-10" db="EMBL/GenBank/DDBJ databases">
        <authorList>
            <person name="Varghese N."/>
            <person name="Submissions S."/>
        </authorList>
    </citation>
    <scope>NUCLEOTIDE SEQUENCE [LARGE SCALE GENOMIC DNA]</scope>
    <source>
        <strain evidence="5">DSM 45237</strain>
    </source>
</reference>
<dbReference type="STRING" id="561176.SAMN04488561_1272"/>
<evidence type="ECO:0000259" key="2">
    <source>
        <dbReference type="Pfam" id="PF03551"/>
    </source>
</evidence>
<evidence type="ECO:0000259" key="3">
    <source>
        <dbReference type="Pfam" id="PF10400"/>
    </source>
</evidence>
<feature type="region of interest" description="Disordered" evidence="1">
    <location>
        <begin position="197"/>
        <end position="223"/>
    </location>
</feature>
<sequence length="223" mass="24610">MTAATTTDYVARMSMERRVHPYSDGVPLQHAVLALLADGPSYGYELKANFEKAVGPQWGGLNIGHVYQILDRLHRDGMVSSHTVPQDSRPDRTVYLITSAGRSDLDDWLATPTTRTSGYRDDFILKVLAAGRRGPDAIREVCRIQHDARLAELQTLRTSRRTHQHDALAALTIEAAILHTQADLKLIEAVESRADEPLANVGQAPGAQAKDIDDQDRKARHAS</sequence>
<dbReference type="OrthoDB" id="3186544at2"/>
<evidence type="ECO:0000256" key="1">
    <source>
        <dbReference type="SAM" id="MobiDB-lite"/>
    </source>
</evidence>
<keyword evidence="4" id="KW-0238">DNA-binding</keyword>
<dbReference type="EMBL" id="FNUC01000003">
    <property type="protein sequence ID" value="SEE42177.1"/>
    <property type="molecule type" value="Genomic_DNA"/>
</dbReference>
<name>A0A1H5IPY5_9ACTN</name>
<accession>A0A1H5IPY5</accession>
<gene>
    <name evidence="4" type="ORF">SAMN04488561_1272</name>
</gene>
<keyword evidence="5" id="KW-1185">Reference proteome</keyword>
<dbReference type="Proteomes" id="UP000181980">
    <property type="component" value="Unassembled WGS sequence"/>
</dbReference>
<dbReference type="GO" id="GO:0003677">
    <property type="term" value="F:DNA binding"/>
    <property type="evidence" value="ECO:0007669"/>
    <property type="project" value="UniProtKB-KW"/>
</dbReference>
<dbReference type="AlphaFoldDB" id="A0A1H5IPY5"/>
<dbReference type="InterPro" id="IPR036388">
    <property type="entry name" value="WH-like_DNA-bd_sf"/>
</dbReference>
<dbReference type="Gene3D" id="1.10.10.10">
    <property type="entry name" value="Winged helix-like DNA-binding domain superfamily/Winged helix DNA-binding domain"/>
    <property type="match status" value="1"/>
</dbReference>
<dbReference type="InterPro" id="IPR005149">
    <property type="entry name" value="Tscrpt_reg_PadR_N"/>
</dbReference>
<dbReference type="InterPro" id="IPR036390">
    <property type="entry name" value="WH_DNA-bd_sf"/>
</dbReference>
<dbReference type="Pfam" id="PF10400">
    <property type="entry name" value="Vir_act_alpha_C"/>
    <property type="match status" value="1"/>
</dbReference>
<evidence type="ECO:0000313" key="5">
    <source>
        <dbReference type="Proteomes" id="UP000181980"/>
    </source>
</evidence>
<dbReference type="Pfam" id="PF03551">
    <property type="entry name" value="PadR"/>
    <property type="match status" value="1"/>
</dbReference>
<feature type="domain" description="Transcription regulator PadR N-terminal" evidence="2">
    <location>
        <begin position="32"/>
        <end position="106"/>
    </location>
</feature>
<dbReference type="SUPFAM" id="SSF46785">
    <property type="entry name" value="Winged helix' DNA-binding domain"/>
    <property type="match status" value="1"/>
</dbReference>
<proteinExistence type="predicted"/>
<dbReference type="PANTHER" id="PTHR43252:SF2">
    <property type="entry name" value="TRANSCRIPTION REGULATOR, PADR-LIKE FAMILY"/>
    <property type="match status" value="1"/>
</dbReference>
<organism evidence="4 5">
    <name type="scientific">Jiangella alba</name>
    <dbReference type="NCBI Taxonomy" id="561176"/>
    <lineage>
        <taxon>Bacteria</taxon>
        <taxon>Bacillati</taxon>
        <taxon>Actinomycetota</taxon>
        <taxon>Actinomycetes</taxon>
        <taxon>Jiangellales</taxon>
        <taxon>Jiangellaceae</taxon>
        <taxon>Jiangella</taxon>
    </lineage>
</organism>